<reference evidence="6 7" key="1">
    <citation type="submission" date="2018-05" db="EMBL/GenBank/DDBJ databases">
        <title>Complete genome sequence of sponge-derived Streptomyces sp. HNM0039.</title>
        <authorList>
            <person name="Huang X."/>
            <person name="Zhou S."/>
        </authorList>
    </citation>
    <scope>NUCLEOTIDE SEQUENCE [LARGE SCALE GENOMIC DNA]</scope>
    <source>
        <strain evidence="6 7">HNM0039</strain>
    </source>
</reference>
<proteinExistence type="predicted"/>
<keyword evidence="7" id="KW-1185">Reference proteome</keyword>
<gene>
    <name evidence="6" type="ORF">DDW44_27545</name>
</gene>
<dbReference type="SUPFAM" id="SSF56801">
    <property type="entry name" value="Acetyl-CoA synthetase-like"/>
    <property type="match status" value="1"/>
</dbReference>
<dbReference type="InterPro" id="IPR010071">
    <property type="entry name" value="AA_adenyl_dom"/>
</dbReference>
<dbReference type="InterPro" id="IPR045851">
    <property type="entry name" value="AMP-bd_C_sf"/>
</dbReference>
<accession>A0A2S1T0F4</accession>
<sequence>MSPSADLPAAPPTPGPPFADEPAGPPSAAPPTPVPPTSAPPFADERAAPPTPDLAVSPVEPATGLAVPPVEPPAGLARTAPVSGLQRGLWFLDRWNPQAATYTTPWTYDVTGPLDLALLQRALDGVVDRHEALRTTFALHPDGPRQRVHRTLAVPLAVTDLRTLPEPERGDRAERLIAERAAAPFDLTAGPLLRAEAFRLADDRTTLLFVVHHIVWDGWSAELFEREITEFCSALGEQRAPRLPVLTTQYADWAEEERRTSYEEHLAHWKQLLDGAPTLLEVPGDRPRPAERSHRGATEAFGLAPGTAARVRALAEQEGVTPFTVQLAAFALLMGRRTGADDLLVGTPVTTRNRPELGDLLGYFVNLLPLRVRLDPRATFRGLLAGLQDGAFDAFGHLDVPFDQLVDLLGTPRTPQHPPLVQVVFGAHDEDRAPLRLGAATAERTVRSNGTSKFDLTWSVFGGTDGGELRGEVEYSTDLFDAGTVRRLAADYAKLLDAALADPDATVLRLTSGGRPHRPARLEPGHCLHRLFERAVDAYGDRPAVSDPEGTLSYAELDRRANRLAHALLARGVRPGDRVGLLLERTAAVPVAILAVLKTGAAYVPVDLAAPAGRAALVLGDTAVTLLLTDRPDRAPDGPWQTLDVAARAEEIAAHPATRPPATGRPGDLAYLIFTSGSTGRPKGAAVAHEHVSRLLDSGRDHFGFGPETVWTLFHSYAFDWTVWELWGALLHGGRLVVVPYLTSRSPDEFAALIDGERVTHLCLTPSALRQLEPALRRHPRALPALRWIMLGGEALDPGVVQRWYGLDPRPPARLCNLYGITETTVHVTVHDVTVHDMAEGGAGIGRSPVGEPMPHLTALVLDGWLRPCPPGVPGELYIGGGSLAHGYWGRPGLTAGRFVADPYGPPGARLYRTGDIATRLPDGGLEYVGRADFQVKLRGFRIELGEIENAVAAHPEVDACVVTVHQDRLAAYLTGRSPAEPRDLRAFLARTLPEYMIPASFTVLDALPLTVNGKVDRAALPAPDRAAPTPDGGHVEPRTPEEELFAGVWTEVLGVGGIGVHDDFFHLGGDSIRAVQLAGALHERGWQVTLRDVFNAPTVAALLPLARPVAADPAADRPFALITDEDRADLPPGIVDAYPMVSMQLSMVFHMEVAGGTDSYHNVNSYRITGDLDETAFRRSVAEAMARHAVLRTGLDLSGYGEPLQLVHGTLPVPVEFADLRGAPEEEQDQEVRRVFEHHRDRPFDLAAPPLFRITVQRLADGAFQLTVSEHHAVLDGWSFTSLLTEILERHTALAADPESAPTPPPRTAFRDFVAVERAAAADPDSLAYWHRRLDGVTGRLWPGSEDVHELPRTVERVLHDAPGQLRAAADALAVPVKSVALAAHLHALARITGRRRVVTGLAMNGRLERLGGTEVYGLFLNTVPLAAEPDGDLAALVRHVHREELDMMPHRRVPFARLARMMAGTALDSQFGYLRFHALGRLSAARIEDGRIGCEPTLRHEPNSFAFGASLIQDPVSQRVLLAVDHQRAVVDDATAEEYVDAYATALARMATGI</sequence>
<dbReference type="EMBL" id="CP029188">
    <property type="protein sequence ID" value="AWI32130.1"/>
    <property type="molecule type" value="Genomic_DNA"/>
</dbReference>
<dbReference type="PROSITE" id="PS00455">
    <property type="entry name" value="AMP_BINDING"/>
    <property type="match status" value="1"/>
</dbReference>
<dbReference type="Proteomes" id="UP000244900">
    <property type="component" value="Chromosome"/>
</dbReference>
<keyword evidence="3" id="KW-0597">Phosphoprotein</keyword>
<feature type="compositionally biased region" description="Pro residues" evidence="4">
    <location>
        <begin position="9"/>
        <end position="39"/>
    </location>
</feature>
<dbReference type="NCBIfam" id="TIGR01733">
    <property type="entry name" value="AA-adenyl-dom"/>
    <property type="match status" value="1"/>
</dbReference>
<evidence type="ECO:0000313" key="7">
    <source>
        <dbReference type="Proteomes" id="UP000244900"/>
    </source>
</evidence>
<dbReference type="KEGG" id="stir:DDW44_27545"/>
<dbReference type="InterPro" id="IPR006162">
    <property type="entry name" value="Ppantetheine_attach_site"/>
</dbReference>
<dbReference type="PANTHER" id="PTHR45527">
    <property type="entry name" value="NONRIBOSOMAL PEPTIDE SYNTHETASE"/>
    <property type="match status" value="1"/>
</dbReference>
<evidence type="ECO:0000256" key="2">
    <source>
        <dbReference type="ARBA" id="ARBA00022450"/>
    </source>
</evidence>
<dbReference type="FunFam" id="3.40.50.12780:FF:000012">
    <property type="entry name" value="Non-ribosomal peptide synthetase"/>
    <property type="match status" value="1"/>
</dbReference>
<name>A0A2S1T0F4_9ACTN</name>
<dbReference type="PROSITE" id="PS50075">
    <property type="entry name" value="CARRIER"/>
    <property type="match status" value="1"/>
</dbReference>
<dbReference type="Pfam" id="PF00668">
    <property type="entry name" value="Condensation"/>
    <property type="match status" value="2"/>
</dbReference>
<dbReference type="Gene3D" id="1.10.1200.10">
    <property type="entry name" value="ACP-like"/>
    <property type="match status" value="1"/>
</dbReference>
<dbReference type="InterPro" id="IPR042099">
    <property type="entry name" value="ANL_N_sf"/>
</dbReference>
<evidence type="ECO:0000256" key="3">
    <source>
        <dbReference type="ARBA" id="ARBA00022553"/>
    </source>
</evidence>
<dbReference type="FunFam" id="3.40.50.980:FF:000001">
    <property type="entry name" value="Non-ribosomal peptide synthetase"/>
    <property type="match status" value="1"/>
</dbReference>
<comment type="cofactor">
    <cofactor evidence="1">
        <name>pantetheine 4'-phosphate</name>
        <dbReference type="ChEBI" id="CHEBI:47942"/>
    </cofactor>
</comment>
<dbReference type="Gene3D" id="3.30.300.30">
    <property type="match status" value="1"/>
</dbReference>
<dbReference type="Gene3D" id="3.30.559.10">
    <property type="entry name" value="Chloramphenicol acetyltransferase-like domain"/>
    <property type="match status" value="2"/>
</dbReference>
<dbReference type="GO" id="GO:0005737">
    <property type="term" value="C:cytoplasm"/>
    <property type="evidence" value="ECO:0007669"/>
    <property type="project" value="TreeGrafter"/>
</dbReference>
<evidence type="ECO:0000313" key="6">
    <source>
        <dbReference type="EMBL" id="AWI32130.1"/>
    </source>
</evidence>
<dbReference type="RefSeq" id="WP_108908152.1">
    <property type="nucleotide sequence ID" value="NZ_CP029188.1"/>
</dbReference>
<dbReference type="InterPro" id="IPR020845">
    <property type="entry name" value="AMP-binding_CS"/>
</dbReference>
<feature type="domain" description="Carrier" evidence="5">
    <location>
        <begin position="1037"/>
        <end position="1111"/>
    </location>
</feature>
<dbReference type="InterPro" id="IPR025110">
    <property type="entry name" value="AMP-bd_C"/>
</dbReference>
<dbReference type="Pfam" id="PF00501">
    <property type="entry name" value="AMP-binding"/>
    <property type="match status" value="1"/>
</dbReference>
<dbReference type="InterPro" id="IPR001242">
    <property type="entry name" value="Condensation_dom"/>
</dbReference>
<evidence type="ECO:0000256" key="1">
    <source>
        <dbReference type="ARBA" id="ARBA00001957"/>
    </source>
</evidence>
<dbReference type="InterPro" id="IPR036736">
    <property type="entry name" value="ACP-like_sf"/>
</dbReference>
<dbReference type="PANTHER" id="PTHR45527:SF1">
    <property type="entry name" value="FATTY ACID SYNTHASE"/>
    <property type="match status" value="1"/>
</dbReference>
<dbReference type="SUPFAM" id="SSF52777">
    <property type="entry name" value="CoA-dependent acyltransferases"/>
    <property type="match status" value="4"/>
</dbReference>
<evidence type="ECO:0000259" key="5">
    <source>
        <dbReference type="PROSITE" id="PS50075"/>
    </source>
</evidence>
<dbReference type="Pfam" id="PF00550">
    <property type="entry name" value="PP-binding"/>
    <property type="match status" value="1"/>
</dbReference>
<protein>
    <submittedName>
        <fullName evidence="6">Non-ribosomal peptide synthetase</fullName>
    </submittedName>
</protein>
<dbReference type="InterPro" id="IPR009081">
    <property type="entry name" value="PP-bd_ACP"/>
</dbReference>
<dbReference type="Gene3D" id="3.40.50.12780">
    <property type="entry name" value="N-terminal domain of ligase-like"/>
    <property type="match status" value="1"/>
</dbReference>
<dbReference type="OrthoDB" id="2472181at2"/>
<dbReference type="PROSITE" id="PS00012">
    <property type="entry name" value="PHOSPHOPANTETHEINE"/>
    <property type="match status" value="1"/>
</dbReference>
<evidence type="ECO:0000256" key="4">
    <source>
        <dbReference type="SAM" id="MobiDB-lite"/>
    </source>
</evidence>
<dbReference type="InterPro" id="IPR023213">
    <property type="entry name" value="CAT-like_dom_sf"/>
</dbReference>
<keyword evidence="2" id="KW-0596">Phosphopantetheine</keyword>
<dbReference type="CDD" id="cd19531">
    <property type="entry name" value="LCL_NRPS-like"/>
    <property type="match status" value="1"/>
</dbReference>
<organism evidence="6 7">
    <name type="scientific">Streptomyces tirandamycinicus</name>
    <dbReference type="NCBI Taxonomy" id="2174846"/>
    <lineage>
        <taxon>Bacteria</taxon>
        <taxon>Bacillati</taxon>
        <taxon>Actinomycetota</taxon>
        <taxon>Actinomycetes</taxon>
        <taxon>Kitasatosporales</taxon>
        <taxon>Streptomycetaceae</taxon>
        <taxon>Streptomyces</taxon>
    </lineage>
</organism>
<feature type="region of interest" description="Disordered" evidence="4">
    <location>
        <begin position="1"/>
        <end position="74"/>
    </location>
</feature>
<dbReference type="Pfam" id="PF13193">
    <property type="entry name" value="AMP-binding_C"/>
    <property type="match status" value="1"/>
</dbReference>
<dbReference type="GO" id="GO:0043041">
    <property type="term" value="P:amino acid activation for nonribosomal peptide biosynthetic process"/>
    <property type="evidence" value="ECO:0007669"/>
    <property type="project" value="TreeGrafter"/>
</dbReference>
<dbReference type="Gene3D" id="3.30.559.30">
    <property type="entry name" value="Nonribosomal peptide synthetase, condensation domain"/>
    <property type="match status" value="2"/>
</dbReference>
<dbReference type="InterPro" id="IPR000873">
    <property type="entry name" value="AMP-dep_synth/lig_dom"/>
</dbReference>
<dbReference type="SUPFAM" id="SSF47336">
    <property type="entry name" value="ACP-like"/>
    <property type="match status" value="1"/>
</dbReference>
<dbReference type="GO" id="GO:0044550">
    <property type="term" value="P:secondary metabolite biosynthetic process"/>
    <property type="evidence" value="ECO:0007669"/>
    <property type="project" value="TreeGrafter"/>
</dbReference>
<dbReference type="GO" id="GO:0003824">
    <property type="term" value="F:catalytic activity"/>
    <property type="evidence" value="ECO:0007669"/>
    <property type="project" value="InterPro"/>
</dbReference>
<dbReference type="GO" id="GO:0008610">
    <property type="term" value="P:lipid biosynthetic process"/>
    <property type="evidence" value="ECO:0007669"/>
    <property type="project" value="UniProtKB-ARBA"/>
</dbReference>
<dbReference type="GO" id="GO:0031177">
    <property type="term" value="F:phosphopantetheine binding"/>
    <property type="evidence" value="ECO:0007669"/>
    <property type="project" value="TreeGrafter"/>
</dbReference>
<dbReference type="FunFam" id="1.10.1200.10:FF:000005">
    <property type="entry name" value="Nonribosomal peptide synthetase 1"/>
    <property type="match status" value="1"/>
</dbReference>